<feature type="domain" description="Zn(2)-C6 fungal-type" evidence="8">
    <location>
        <begin position="100"/>
        <end position="129"/>
    </location>
</feature>
<dbReference type="SUPFAM" id="SSF57701">
    <property type="entry name" value="Zn2/Cys6 DNA-binding domain"/>
    <property type="match status" value="1"/>
</dbReference>
<evidence type="ECO:0008006" key="12">
    <source>
        <dbReference type="Google" id="ProtNLM"/>
    </source>
</evidence>
<dbReference type="PROSITE" id="PS50157">
    <property type="entry name" value="ZINC_FINGER_C2H2_2"/>
    <property type="match status" value="1"/>
</dbReference>
<gene>
    <name evidence="10" type="ORF">ASPGLDRAFT_122263</name>
</gene>
<dbReference type="InterPro" id="IPR036236">
    <property type="entry name" value="Znf_C2H2_sf"/>
</dbReference>
<keyword evidence="1" id="KW-0479">Metal-binding</keyword>
<evidence type="ECO:0000256" key="3">
    <source>
        <dbReference type="ARBA" id="ARBA00023015"/>
    </source>
</evidence>
<dbReference type="PROSITE" id="PS50048">
    <property type="entry name" value="ZN2_CY6_FUNGAL_2"/>
    <property type="match status" value="1"/>
</dbReference>
<keyword evidence="5" id="KW-0804">Transcription</keyword>
<dbReference type="PROSITE" id="PS00028">
    <property type="entry name" value="ZINC_FINGER_C2H2_1"/>
    <property type="match status" value="1"/>
</dbReference>
<dbReference type="PROSITE" id="PS00463">
    <property type="entry name" value="ZN2_CY6_FUNGAL_1"/>
    <property type="match status" value="1"/>
</dbReference>
<evidence type="ECO:0000256" key="5">
    <source>
        <dbReference type="ARBA" id="ARBA00023163"/>
    </source>
</evidence>
<dbReference type="Gene3D" id="4.10.240.10">
    <property type="entry name" value="Zn(2)-C6 fungal-type DNA-binding domain"/>
    <property type="match status" value="1"/>
</dbReference>
<keyword evidence="3" id="KW-0805">Transcription regulation</keyword>
<dbReference type="VEuPathDB" id="FungiDB:ASPGLDRAFT_122263"/>
<dbReference type="InterPro" id="IPR013087">
    <property type="entry name" value="Znf_C2H2_type"/>
</dbReference>
<sequence>MSDVVCPILDNYNYQVLRNLSTRSTDASFECSYPGCSAKYRRKEHLKRHTLQHNQESHISCPYCQRTLTRGGVLSDLLRRHIRIHHLQRQLPRSSRAQKACSACRARKERCDGEFPCGSCQQRGINCSLTGRGTRSDGQDTGTEVQATHALSTSTEPSSALSGTFRWNFHEYTNTYFNVFHPVWPFLHRATLDPLKEPRVIVQSVLMIGLWIDGRRDTAIELHCRLRGAINAQRSQWDVSNPELSQNTRTSWPMVTYQAILLHIILAMFITKEKATFDLGLRYQIEAEEYDLLVSLVQSCRQLGMFLYPNMLAQYDDTAPAVLVWVGVEETKRFGLALYKVCRMCTCDSAGSRSQLLSLADLSFGMPGSDESWNAPADVGTEELQRLALQTNYRENGEPEWWISRSSTVLYDNLVDFDWI</sequence>
<keyword evidence="7" id="KW-0863">Zinc-finger</keyword>
<accession>A0A1L9VQH4</accession>
<organism evidence="10 11">
    <name type="scientific">Aspergillus glaucus CBS 516.65</name>
    <dbReference type="NCBI Taxonomy" id="1160497"/>
    <lineage>
        <taxon>Eukaryota</taxon>
        <taxon>Fungi</taxon>
        <taxon>Dikarya</taxon>
        <taxon>Ascomycota</taxon>
        <taxon>Pezizomycotina</taxon>
        <taxon>Eurotiomycetes</taxon>
        <taxon>Eurotiomycetidae</taxon>
        <taxon>Eurotiales</taxon>
        <taxon>Aspergillaceae</taxon>
        <taxon>Aspergillus</taxon>
        <taxon>Aspergillus subgen. Aspergillus</taxon>
    </lineage>
</organism>
<feature type="domain" description="C2H2-type" evidence="9">
    <location>
        <begin position="29"/>
        <end position="58"/>
    </location>
</feature>
<dbReference type="SMART" id="SM00066">
    <property type="entry name" value="GAL4"/>
    <property type="match status" value="1"/>
</dbReference>
<reference evidence="11" key="1">
    <citation type="journal article" date="2017" name="Genome Biol.">
        <title>Comparative genomics reveals high biological diversity and specific adaptations in the industrially and medically important fungal genus Aspergillus.</title>
        <authorList>
            <person name="de Vries R.P."/>
            <person name="Riley R."/>
            <person name="Wiebenga A."/>
            <person name="Aguilar-Osorio G."/>
            <person name="Amillis S."/>
            <person name="Uchima C.A."/>
            <person name="Anderluh G."/>
            <person name="Asadollahi M."/>
            <person name="Askin M."/>
            <person name="Barry K."/>
            <person name="Battaglia E."/>
            <person name="Bayram O."/>
            <person name="Benocci T."/>
            <person name="Braus-Stromeyer S.A."/>
            <person name="Caldana C."/>
            <person name="Canovas D."/>
            <person name="Cerqueira G.C."/>
            <person name="Chen F."/>
            <person name="Chen W."/>
            <person name="Choi C."/>
            <person name="Clum A."/>
            <person name="Dos Santos R.A."/>
            <person name="Damasio A.R."/>
            <person name="Diallinas G."/>
            <person name="Emri T."/>
            <person name="Fekete E."/>
            <person name="Flipphi M."/>
            <person name="Freyberg S."/>
            <person name="Gallo A."/>
            <person name="Gournas C."/>
            <person name="Habgood R."/>
            <person name="Hainaut M."/>
            <person name="Harispe M.L."/>
            <person name="Henrissat B."/>
            <person name="Hilden K.S."/>
            <person name="Hope R."/>
            <person name="Hossain A."/>
            <person name="Karabika E."/>
            <person name="Karaffa L."/>
            <person name="Karanyi Z."/>
            <person name="Krasevec N."/>
            <person name="Kuo A."/>
            <person name="Kusch H."/>
            <person name="LaButti K."/>
            <person name="Lagendijk E.L."/>
            <person name="Lapidus A."/>
            <person name="Levasseur A."/>
            <person name="Lindquist E."/>
            <person name="Lipzen A."/>
            <person name="Logrieco A.F."/>
            <person name="MacCabe A."/>
            <person name="Maekelae M.R."/>
            <person name="Malavazi I."/>
            <person name="Melin P."/>
            <person name="Meyer V."/>
            <person name="Mielnichuk N."/>
            <person name="Miskei M."/>
            <person name="Molnar A.P."/>
            <person name="Mule G."/>
            <person name="Ngan C.Y."/>
            <person name="Orejas M."/>
            <person name="Orosz E."/>
            <person name="Ouedraogo J.P."/>
            <person name="Overkamp K.M."/>
            <person name="Park H.-S."/>
            <person name="Perrone G."/>
            <person name="Piumi F."/>
            <person name="Punt P.J."/>
            <person name="Ram A.F."/>
            <person name="Ramon A."/>
            <person name="Rauscher S."/>
            <person name="Record E."/>
            <person name="Riano-Pachon D.M."/>
            <person name="Robert V."/>
            <person name="Roehrig J."/>
            <person name="Ruller R."/>
            <person name="Salamov A."/>
            <person name="Salih N.S."/>
            <person name="Samson R.A."/>
            <person name="Sandor E."/>
            <person name="Sanguinetti M."/>
            <person name="Schuetze T."/>
            <person name="Sepcic K."/>
            <person name="Shelest E."/>
            <person name="Sherlock G."/>
            <person name="Sophianopoulou V."/>
            <person name="Squina F.M."/>
            <person name="Sun H."/>
            <person name="Susca A."/>
            <person name="Todd R.B."/>
            <person name="Tsang A."/>
            <person name="Unkles S.E."/>
            <person name="van de Wiele N."/>
            <person name="van Rossen-Uffink D."/>
            <person name="Oliveira J.V."/>
            <person name="Vesth T.C."/>
            <person name="Visser J."/>
            <person name="Yu J.-H."/>
            <person name="Zhou M."/>
            <person name="Andersen M.R."/>
            <person name="Archer D.B."/>
            <person name="Baker S.E."/>
            <person name="Benoit I."/>
            <person name="Brakhage A.A."/>
            <person name="Braus G.H."/>
            <person name="Fischer R."/>
            <person name="Frisvad J.C."/>
            <person name="Goldman G.H."/>
            <person name="Houbraken J."/>
            <person name="Oakley B."/>
            <person name="Pocsi I."/>
            <person name="Scazzocchio C."/>
            <person name="Seiboth B."/>
            <person name="vanKuyk P.A."/>
            <person name="Wortman J."/>
            <person name="Dyer P.S."/>
            <person name="Grigoriev I.V."/>
        </authorList>
    </citation>
    <scope>NUCLEOTIDE SEQUENCE [LARGE SCALE GENOMIC DNA]</scope>
    <source>
        <strain evidence="11">CBS 516.65</strain>
    </source>
</reference>
<evidence type="ECO:0000256" key="4">
    <source>
        <dbReference type="ARBA" id="ARBA00023125"/>
    </source>
</evidence>
<protein>
    <recommendedName>
        <fullName evidence="12">Zn(2)-C6 fungal-type domain-containing protein</fullName>
    </recommendedName>
</protein>
<evidence type="ECO:0000256" key="6">
    <source>
        <dbReference type="ARBA" id="ARBA00023242"/>
    </source>
</evidence>
<dbReference type="PANTHER" id="PTHR47660">
    <property type="entry name" value="TRANSCRIPTION FACTOR WITH C2H2 AND ZN(2)-CYS(6) DNA BINDING DOMAIN (EUROFUNG)-RELATED-RELATED"/>
    <property type="match status" value="1"/>
</dbReference>
<dbReference type="InterPro" id="IPR036864">
    <property type="entry name" value="Zn2-C6_fun-type_DNA-bd_sf"/>
</dbReference>
<dbReference type="PANTHER" id="PTHR47660:SF7">
    <property type="entry name" value="TRANSCRIPTION FACTOR WITH C2H2 AND ZN(2)-CYS(6) DNA BINDING DOMAIN (EUROFUNG)"/>
    <property type="match status" value="1"/>
</dbReference>
<keyword evidence="4" id="KW-0238">DNA-binding</keyword>
<evidence type="ECO:0000313" key="11">
    <source>
        <dbReference type="Proteomes" id="UP000184300"/>
    </source>
</evidence>
<dbReference type="AlphaFoldDB" id="A0A1L9VQH4"/>
<evidence type="ECO:0000256" key="2">
    <source>
        <dbReference type="ARBA" id="ARBA00022833"/>
    </source>
</evidence>
<dbReference type="InterPro" id="IPR001138">
    <property type="entry name" value="Zn2Cys6_DnaBD"/>
</dbReference>
<name>A0A1L9VQH4_ASPGL</name>
<evidence type="ECO:0000259" key="9">
    <source>
        <dbReference type="PROSITE" id="PS50157"/>
    </source>
</evidence>
<dbReference type="Gene3D" id="3.30.160.60">
    <property type="entry name" value="Classic Zinc Finger"/>
    <property type="match status" value="1"/>
</dbReference>
<keyword evidence="6" id="KW-0539">Nucleus</keyword>
<evidence type="ECO:0000313" key="10">
    <source>
        <dbReference type="EMBL" id="OJJ86173.1"/>
    </source>
</evidence>
<dbReference type="Pfam" id="PF00172">
    <property type="entry name" value="Zn_clus"/>
    <property type="match status" value="1"/>
</dbReference>
<dbReference type="GO" id="GO:0000981">
    <property type="term" value="F:DNA-binding transcription factor activity, RNA polymerase II-specific"/>
    <property type="evidence" value="ECO:0007669"/>
    <property type="project" value="InterPro"/>
</dbReference>
<dbReference type="CDD" id="cd00067">
    <property type="entry name" value="GAL4"/>
    <property type="match status" value="1"/>
</dbReference>
<dbReference type="OrthoDB" id="10261408at2759"/>
<proteinExistence type="predicted"/>
<keyword evidence="11" id="KW-1185">Reference proteome</keyword>
<evidence type="ECO:0000256" key="1">
    <source>
        <dbReference type="ARBA" id="ARBA00022723"/>
    </source>
</evidence>
<evidence type="ECO:0000259" key="8">
    <source>
        <dbReference type="PROSITE" id="PS50048"/>
    </source>
</evidence>
<dbReference type="RefSeq" id="XP_022402867.1">
    <property type="nucleotide sequence ID" value="XM_022540307.1"/>
</dbReference>
<evidence type="ECO:0000256" key="7">
    <source>
        <dbReference type="PROSITE-ProRule" id="PRU00042"/>
    </source>
</evidence>
<dbReference type="EMBL" id="KV878893">
    <property type="protein sequence ID" value="OJJ86173.1"/>
    <property type="molecule type" value="Genomic_DNA"/>
</dbReference>
<dbReference type="GeneID" id="34456568"/>
<dbReference type="SUPFAM" id="SSF57667">
    <property type="entry name" value="beta-beta-alpha zinc fingers"/>
    <property type="match status" value="1"/>
</dbReference>
<dbReference type="STRING" id="1160497.A0A1L9VQH4"/>
<keyword evidence="2" id="KW-0862">Zinc</keyword>
<dbReference type="GO" id="GO:0008270">
    <property type="term" value="F:zinc ion binding"/>
    <property type="evidence" value="ECO:0007669"/>
    <property type="project" value="UniProtKB-KW"/>
</dbReference>
<dbReference type="GO" id="GO:0003677">
    <property type="term" value="F:DNA binding"/>
    <property type="evidence" value="ECO:0007669"/>
    <property type="project" value="UniProtKB-KW"/>
</dbReference>
<dbReference type="Proteomes" id="UP000184300">
    <property type="component" value="Unassembled WGS sequence"/>
</dbReference>
<dbReference type="SMART" id="SM00355">
    <property type="entry name" value="ZnF_C2H2"/>
    <property type="match status" value="2"/>
</dbReference>